<keyword evidence="1" id="KW-0812">Transmembrane</keyword>
<keyword evidence="1" id="KW-0472">Membrane</keyword>
<evidence type="ECO:0000313" key="2">
    <source>
        <dbReference type="EMBL" id="RGR52509.1"/>
    </source>
</evidence>
<organism evidence="2 3">
    <name type="scientific">Agathobacter rectalis</name>
    <dbReference type="NCBI Taxonomy" id="39491"/>
    <lineage>
        <taxon>Bacteria</taxon>
        <taxon>Bacillati</taxon>
        <taxon>Bacillota</taxon>
        <taxon>Clostridia</taxon>
        <taxon>Lachnospirales</taxon>
        <taxon>Lachnospiraceae</taxon>
        <taxon>Agathobacter</taxon>
    </lineage>
</organism>
<feature type="transmembrane region" description="Helical" evidence="1">
    <location>
        <begin position="140"/>
        <end position="164"/>
    </location>
</feature>
<proteinExistence type="predicted"/>
<evidence type="ECO:0000313" key="3">
    <source>
        <dbReference type="Proteomes" id="UP000266066"/>
    </source>
</evidence>
<comment type="caution">
    <text evidence="2">The sequence shown here is derived from an EMBL/GenBank/DDBJ whole genome shotgun (WGS) entry which is preliminary data.</text>
</comment>
<evidence type="ECO:0000256" key="1">
    <source>
        <dbReference type="SAM" id="Phobius"/>
    </source>
</evidence>
<keyword evidence="1" id="KW-1133">Transmembrane helix</keyword>
<dbReference type="Proteomes" id="UP000266066">
    <property type="component" value="Unassembled WGS sequence"/>
</dbReference>
<gene>
    <name evidence="2" type="ORF">DWY38_14220</name>
</gene>
<feature type="transmembrane region" description="Helical" evidence="1">
    <location>
        <begin position="101"/>
        <end position="120"/>
    </location>
</feature>
<accession>A0A395UZ94</accession>
<feature type="transmembrane region" description="Helical" evidence="1">
    <location>
        <begin position="30"/>
        <end position="55"/>
    </location>
</feature>
<dbReference type="AlphaFoldDB" id="A0A395UZ94"/>
<name>A0A395UZ94_9FIRM</name>
<reference evidence="2 3" key="1">
    <citation type="submission" date="2018-08" db="EMBL/GenBank/DDBJ databases">
        <title>A genome reference for cultivated species of the human gut microbiota.</title>
        <authorList>
            <person name="Zou Y."/>
            <person name="Xue W."/>
            <person name="Luo G."/>
        </authorList>
    </citation>
    <scope>NUCLEOTIDE SEQUENCE [LARGE SCALE GENOMIC DNA]</scope>
    <source>
        <strain evidence="2 3">AF25-15</strain>
    </source>
</reference>
<protein>
    <submittedName>
        <fullName evidence="2">Uncharacterized protein</fullName>
    </submittedName>
</protein>
<dbReference type="RefSeq" id="WP_118392565.1">
    <property type="nucleotide sequence ID" value="NZ_QRUJ01000021.1"/>
</dbReference>
<dbReference type="EMBL" id="QRUJ01000021">
    <property type="protein sequence ID" value="RGR52509.1"/>
    <property type="molecule type" value="Genomic_DNA"/>
</dbReference>
<sequence length="275" mass="31750">MSIAKKTKYGELICNDIERNIRKKYEPDSFYMRTFFCFIIMSLCILIDIFFYYTLFRLISYDNPKLIWLEVAGLSLASDLVPIYIGIFTKRRAQGLCREKKSLLISLIVTILALLTNAGIRLLTIKIVSPSSDVECSTIAVTFFSIVVPVLTSVSSGVISFFIYDPLKRQMRDLEISMAHHSENVRRYKAIISDYVLEENEEARLLALDEEQFRVASETIYEDAVRISNIIRVKFMEYLGNPADTSLLSRSQVEIIINKLDEMRFLNSDLNREEN</sequence>
<feature type="transmembrane region" description="Helical" evidence="1">
    <location>
        <begin position="67"/>
        <end position="89"/>
    </location>
</feature>